<evidence type="ECO:0000313" key="1">
    <source>
        <dbReference type="EMBL" id="CAB4714386.1"/>
    </source>
</evidence>
<organism evidence="1">
    <name type="scientific">freshwater metagenome</name>
    <dbReference type="NCBI Taxonomy" id="449393"/>
    <lineage>
        <taxon>unclassified sequences</taxon>
        <taxon>metagenomes</taxon>
        <taxon>ecological metagenomes</taxon>
    </lineage>
</organism>
<proteinExistence type="predicted"/>
<reference evidence="1" key="1">
    <citation type="submission" date="2020-05" db="EMBL/GenBank/DDBJ databases">
        <authorList>
            <person name="Chiriac C."/>
            <person name="Salcher M."/>
            <person name="Ghai R."/>
            <person name="Kavagutti S V."/>
        </authorList>
    </citation>
    <scope>NUCLEOTIDE SEQUENCE</scope>
</reference>
<sequence length="153" mass="16293">MRSSSWCLAAEWASLALACLQAQCPLPRSSSPSWSTSTCSRAHPKSAPRLSPCSNGCQSARCISTWRSWPTRCPSPWRCSSPALVHSFTCMQLATCTAIQSSPSSSCISTCSCSPCSCWCLAKTCWSPSLGGRAWAHARTSSSPSGTHAIARQ</sequence>
<gene>
    <name evidence="1" type="ORF">UFOPK2657_00676</name>
</gene>
<dbReference type="AlphaFoldDB" id="A0A6J6QUA4"/>
<dbReference type="EMBL" id="CAEZYG010000109">
    <property type="protein sequence ID" value="CAB4714386.1"/>
    <property type="molecule type" value="Genomic_DNA"/>
</dbReference>
<accession>A0A6J6QUA4</accession>
<name>A0A6J6QUA4_9ZZZZ</name>
<protein>
    <submittedName>
        <fullName evidence="1">Unannotated protein</fullName>
    </submittedName>
</protein>